<evidence type="ECO:0000313" key="2">
    <source>
        <dbReference type="Proteomes" id="UP000292027"/>
    </source>
</evidence>
<evidence type="ECO:0008006" key="3">
    <source>
        <dbReference type="Google" id="ProtNLM"/>
    </source>
</evidence>
<keyword evidence="2" id="KW-1185">Reference proteome</keyword>
<evidence type="ECO:0000313" key="1">
    <source>
        <dbReference type="EMBL" id="RZU11313.1"/>
    </source>
</evidence>
<dbReference type="RefSeq" id="WP_130447767.1">
    <property type="nucleotide sequence ID" value="NZ_SHKR01000015.1"/>
</dbReference>
<accession>A0A4Q7WNM8</accession>
<dbReference type="Proteomes" id="UP000292027">
    <property type="component" value="Unassembled WGS sequence"/>
</dbReference>
<dbReference type="EMBL" id="SHKR01000015">
    <property type="protein sequence ID" value="RZU11313.1"/>
    <property type="molecule type" value="Genomic_DNA"/>
</dbReference>
<dbReference type="OrthoDB" id="3827740at2"/>
<reference evidence="1 2" key="1">
    <citation type="journal article" date="2015" name="Stand. Genomic Sci.">
        <title>Genomic Encyclopedia of Bacterial and Archaeal Type Strains, Phase III: the genomes of soil and plant-associated and newly described type strains.</title>
        <authorList>
            <person name="Whitman W.B."/>
            <person name="Woyke T."/>
            <person name="Klenk H.P."/>
            <person name="Zhou Y."/>
            <person name="Lilburn T.G."/>
            <person name="Beck B.J."/>
            <person name="De Vos P."/>
            <person name="Vandamme P."/>
            <person name="Eisen J.A."/>
            <person name="Garrity G."/>
            <person name="Hugenholtz P."/>
            <person name="Kyrpides N.C."/>
        </authorList>
    </citation>
    <scope>NUCLEOTIDE SEQUENCE [LARGE SCALE GENOMIC DNA]</scope>
    <source>
        <strain evidence="1 2">VKM Ac-2540</strain>
    </source>
</reference>
<organism evidence="1 2">
    <name type="scientific">Kribbella rubisoli</name>
    <dbReference type="NCBI Taxonomy" id="3075929"/>
    <lineage>
        <taxon>Bacteria</taxon>
        <taxon>Bacillati</taxon>
        <taxon>Actinomycetota</taxon>
        <taxon>Actinomycetes</taxon>
        <taxon>Propionibacteriales</taxon>
        <taxon>Kribbellaceae</taxon>
        <taxon>Kribbella</taxon>
    </lineage>
</organism>
<comment type="caution">
    <text evidence="1">The sequence shown here is derived from an EMBL/GenBank/DDBJ whole genome shotgun (WGS) entry which is preliminary data.</text>
</comment>
<protein>
    <recommendedName>
        <fullName evidence="3">HSP18 transcriptional regulator</fullName>
    </recommendedName>
</protein>
<gene>
    <name evidence="1" type="ORF">EV645_6475</name>
</gene>
<name>A0A4Q7WNM8_9ACTN</name>
<proteinExistence type="predicted"/>
<sequence>MAWSQQRQALIDGIKLLETADRLDDADAAELVAALEALARLRGSLDQWEPMLIDVARASGLTWAQLAPALGVASRQAAERRYLRLKPQAVEHAGTTREHRVDAARNQRSAERAVADWARVNAARLRQLAGQITALSADAARSVSGDARTAIDRVREVLGSDDAARLVEPLSDAARSLRTTHPDLADQITILTQTTDEIRDADLARRTTPGGNEE</sequence>
<dbReference type="AlphaFoldDB" id="A0A4Q7WNM8"/>